<dbReference type="GO" id="GO:0008270">
    <property type="term" value="F:zinc ion binding"/>
    <property type="evidence" value="ECO:0007669"/>
    <property type="project" value="InterPro"/>
</dbReference>
<keyword evidence="1" id="KW-0539">Nucleus</keyword>
<keyword evidence="5" id="KW-1185">Reference proteome</keyword>
<evidence type="ECO:0000256" key="1">
    <source>
        <dbReference type="ARBA" id="ARBA00023242"/>
    </source>
</evidence>
<dbReference type="PROSITE" id="PS00463">
    <property type="entry name" value="ZN2_CY6_FUNGAL_1"/>
    <property type="match status" value="1"/>
</dbReference>
<feature type="compositionally biased region" description="Polar residues" evidence="2">
    <location>
        <begin position="21"/>
        <end position="35"/>
    </location>
</feature>
<evidence type="ECO:0000259" key="3">
    <source>
        <dbReference type="PROSITE" id="PS50048"/>
    </source>
</evidence>
<evidence type="ECO:0000256" key="2">
    <source>
        <dbReference type="SAM" id="MobiDB-lite"/>
    </source>
</evidence>
<dbReference type="CDD" id="cd00067">
    <property type="entry name" value="GAL4"/>
    <property type="match status" value="1"/>
</dbReference>
<dbReference type="GO" id="GO:0000981">
    <property type="term" value="F:DNA-binding transcription factor activity, RNA polymerase II-specific"/>
    <property type="evidence" value="ECO:0007669"/>
    <property type="project" value="InterPro"/>
</dbReference>
<dbReference type="Gene3D" id="4.10.240.10">
    <property type="entry name" value="Zn(2)-C6 fungal-type DNA-binding domain"/>
    <property type="match status" value="1"/>
</dbReference>
<name>A0A6A6JZ03_WESOR</name>
<dbReference type="Pfam" id="PF00172">
    <property type="entry name" value="Zn_clus"/>
    <property type="match status" value="1"/>
</dbReference>
<dbReference type="RefSeq" id="XP_033658972.1">
    <property type="nucleotide sequence ID" value="XM_033794466.1"/>
</dbReference>
<dbReference type="InterPro" id="IPR036864">
    <property type="entry name" value="Zn2-C6_fun-type_DNA-bd_sf"/>
</dbReference>
<dbReference type="GO" id="GO:0005634">
    <property type="term" value="C:nucleus"/>
    <property type="evidence" value="ECO:0007669"/>
    <property type="project" value="TreeGrafter"/>
</dbReference>
<dbReference type="PANTHER" id="PTHR37534">
    <property type="entry name" value="TRANSCRIPTIONAL ACTIVATOR PROTEIN UGA3"/>
    <property type="match status" value="1"/>
</dbReference>
<accession>A0A6A6JZ03</accession>
<feature type="region of interest" description="Disordered" evidence="2">
    <location>
        <begin position="1"/>
        <end position="62"/>
    </location>
</feature>
<dbReference type="SUPFAM" id="SSF57701">
    <property type="entry name" value="Zn2/Cys6 DNA-binding domain"/>
    <property type="match status" value="1"/>
</dbReference>
<dbReference type="EMBL" id="ML986484">
    <property type="protein sequence ID" value="KAF2281435.1"/>
    <property type="molecule type" value="Genomic_DNA"/>
</dbReference>
<evidence type="ECO:0000313" key="5">
    <source>
        <dbReference type="Proteomes" id="UP000800097"/>
    </source>
</evidence>
<dbReference type="PANTHER" id="PTHR37534:SF47">
    <property type="entry name" value="ZN(2)-C6 FUNGAL-TYPE DOMAIN-CONTAINING PROTEIN"/>
    <property type="match status" value="1"/>
</dbReference>
<sequence length="443" mass="48330">MAGDTFIPPFPPSPAPPHILSANQTSCINTAQSSPVTPPNNAPSSSDGRLISKKKRSKSRNGCTTCKSKRLKCDESKPRCQQCARRHVVCGGYMKDFKWRAFEESKFTGKSASGTRKGTSTRILSASRSRHTLSDFQPSLGSPPLAYSTFLKSLPVNSTSFTPSPSLSPFSFSADLSSSSFDPRSLPAIETYSLQSGPDFPAPSPFAPVDTYLSTSIGSSVSGCETLSEGASFVERTAASSSSSDQSSRLLDLLLPETDLSVPPDEYTAFHQQHPELLYDHFVFNPPSNGLHEEEIIQDAPRTLNSISAARTEIQCHSALCRSVAGSIGNQPPQTRQLPFIPDSPEALIRFSNRDTCEILSVKDGPTENPWLTHVYPLAHDCPALYHAMASMTFPRQARDCYAMHIQDMVLQDLFDEHRTLQSPSHLLIHSTTSFPSSFSLPP</sequence>
<dbReference type="PROSITE" id="PS50048">
    <property type="entry name" value="ZN2_CY6_FUNGAL_2"/>
    <property type="match status" value="1"/>
</dbReference>
<gene>
    <name evidence="4" type="ORF">EI97DRAFT_29310</name>
</gene>
<protein>
    <recommendedName>
        <fullName evidence="3">Zn(2)-C6 fungal-type domain-containing protein</fullName>
    </recommendedName>
</protein>
<dbReference type="InterPro" id="IPR001138">
    <property type="entry name" value="Zn2Cys6_DnaBD"/>
</dbReference>
<dbReference type="GO" id="GO:0000976">
    <property type="term" value="F:transcription cis-regulatory region binding"/>
    <property type="evidence" value="ECO:0007669"/>
    <property type="project" value="TreeGrafter"/>
</dbReference>
<evidence type="ECO:0000313" key="4">
    <source>
        <dbReference type="EMBL" id="KAF2281435.1"/>
    </source>
</evidence>
<dbReference type="Proteomes" id="UP000800097">
    <property type="component" value="Unassembled WGS sequence"/>
</dbReference>
<reference evidence="4" key="1">
    <citation type="journal article" date="2020" name="Stud. Mycol.">
        <title>101 Dothideomycetes genomes: a test case for predicting lifestyles and emergence of pathogens.</title>
        <authorList>
            <person name="Haridas S."/>
            <person name="Albert R."/>
            <person name="Binder M."/>
            <person name="Bloem J."/>
            <person name="Labutti K."/>
            <person name="Salamov A."/>
            <person name="Andreopoulos B."/>
            <person name="Baker S."/>
            <person name="Barry K."/>
            <person name="Bills G."/>
            <person name="Bluhm B."/>
            <person name="Cannon C."/>
            <person name="Castanera R."/>
            <person name="Culley D."/>
            <person name="Daum C."/>
            <person name="Ezra D."/>
            <person name="Gonzalez J."/>
            <person name="Henrissat B."/>
            <person name="Kuo A."/>
            <person name="Liang C."/>
            <person name="Lipzen A."/>
            <person name="Lutzoni F."/>
            <person name="Magnuson J."/>
            <person name="Mondo S."/>
            <person name="Nolan M."/>
            <person name="Ohm R."/>
            <person name="Pangilinan J."/>
            <person name="Park H.-J."/>
            <person name="Ramirez L."/>
            <person name="Alfaro M."/>
            <person name="Sun H."/>
            <person name="Tritt A."/>
            <person name="Yoshinaga Y."/>
            <person name="Zwiers L.-H."/>
            <person name="Turgeon B."/>
            <person name="Goodwin S."/>
            <person name="Spatafora J."/>
            <person name="Crous P."/>
            <person name="Grigoriev I."/>
        </authorList>
    </citation>
    <scope>NUCLEOTIDE SEQUENCE</scope>
    <source>
        <strain evidence="4">CBS 379.55</strain>
    </source>
</reference>
<dbReference type="GO" id="GO:0045944">
    <property type="term" value="P:positive regulation of transcription by RNA polymerase II"/>
    <property type="evidence" value="ECO:0007669"/>
    <property type="project" value="TreeGrafter"/>
</dbReference>
<feature type="domain" description="Zn(2)-C6 fungal-type" evidence="3">
    <location>
        <begin position="62"/>
        <end position="90"/>
    </location>
</feature>
<organism evidence="4 5">
    <name type="scientific">Westerdykella ornata</name>
    <dbReference type="NCBI Taxonomy" id="318751"/>
    <lineage>
        <taxon>Eukaryota</taxon>
        <taxon>Fungi</taxon>
        <taxon>Dikarya</taxon>
        <taxon>Ascomycota</taxon>
        <taxon>Pezizomycotina</taxon>
        <taxon>Dothideomycetes</taxon>
        <taxon>Pleosporomycetidae</taxon>
        <taxon>Pleosporales</taxon>
        <taxon>Sporormiaceae</taxon>
        <taxon>Westerdykella</taxon>
    </lineage>
</organism>
<dbReference type="GeneID" id="54547641"/>
<feature type="compositionally biased region" description="Pro residues" evidence="2">
    <location>
        <begin position="8"/>
        <end position="17"/>
    </location>
</feature>
<dbReference type="OrthoDB" id="3886144at2759"/>
<dbReference type="SMART" id="SM00066">
    <property type="entry name" value="GAL4"/>
    <property type="match status" value="1"/>
</dbReference>
<dbReference type="AlphaFoldDB" id="A0A6A6JZ03"/>
<proteinExistence type="predicted"/>